<name>A0A1M5VUS4_9BACT</name>
<dbReference type="InterPro" id="IPR003594">
    <property type="entry name" value="HATPase_dom"/>
</dbReference>
<dbReference type="InterPro" id="IPR036097">
    <property type="entry name" value="HisK_dim/P_sf"/>
</dbReference>
<evidence type="ECO:0000256" key="1">
    <source>
        <dbReference type="ARBA" id="ARBA00000085"/>
    </source>
</evidence>
<protein>
    <recommendedName>
        <fullName evidence="2">histidine kinase</fullName>
        <ecNumber evidence="2">2.7.13.3</ecNumber>
    </recommendedName>
</protein>
<dbReference type="SMART" id="SM00387">
    <property type="entry name" value="HATPase_c"/>
    <property type="match status" value="1"/>
</dbReference>
<evidence type="ECO:0000313" key="9">
    <source>
        <dbReference type="Proteomes" id="UP000184139"/>
    </source>
</evidence>
<dbReference type="GO" id="GO:0000155">
    <property type="term" value="F:phosphorelay sensor kinase activity"/>
    <property type="evidence" value="ECO:0007669"/>
    <property type="project" value="InterPro"/>
</dbReference>
<dbReference type="InterPro" id="IPR003661">
    <property type="entry name" value="HisK_dim/P_dom"/>
</dbReference>
<keyword evidence="3 4" id="KW-0597">Phosphoprotein</keyword>
<dbReference type="AlphaFoldDB" id="A0A1M5VUS4"/>
<dbReference type="PROSITE" id="PS50109">
    <property type="entry name" value="HIS_KIN"/>
    <property type="match status" value="1"/>
</dbReference>
<dbReference type="PROSITE" id="PS50110">
    <property type="entry name" value="RESPONSE_REGULATORY"/>
    <property type="match status" value="1"/>
</dbReference>
<dbReference type="Pfam" id="PF00512">
    <property type="entry name" value="HisKA"/>
    <property type="match status" value="1"/>
</dbReference>
<dbReference type="PRINTS" id="PR00344">
    <property type="entry name" value="BCTRLSENSOR"/>
</dbReference>
<evidence type="ECO:0000256" key="5">
    <source>
        <dbReference type="SAM" id="Phobius"/>
    </source>
</evidence>
<keyword evidence="5" id="KW-1133">Transmembrane helix</keyword>
<dbReference type="STRING" id="1121409.SAMN02745124_01936"/>
<dbReference type="CDD" id="cd00156">
    <property type="entry name" value="REC"/>
    <property type="match status" value="1"/>
</dbReference>
<keyword evidence="5" id="KW-0472">Membrane</keyword>
<dbReference type="PANTHER" id="PTHR43065:SF42">
    <property type="entry name" value="TWO-COMPONENT SENSOR PPRA"/>
    <property type="match status" value="1"/>
</dbReference>
<evidence type="ECO:0000256" key="2">
    <source>
        <dbReference type="ARBA" id="ARBA00012438"/>
    </source>
</evidence>
<dbReference type="Gene3D" id="3.40.50.2300">
    <property type="match status" value="1"/>
</dbReference>
<dbReference type="SUPFAM" id="SSF47384">
    <property type="entry name" value="Homodimeric domain of signal transducing histidine kinase"/>
    <property type="match status" value="1"/>
</dbReference>
<evidence type="ECO:0000256" key="3">
    <source>
        <dbReference type="ARBA" id="ARBA00022553"/>
    </source>
</evidence>
<keyword evidence="8" id="KW-0418">Kinase</keyword>
<evidence type="ECO:0000259" key="7">
    <source>
        <dbReference type="PROSITE" id="PS50110"/>
    </source>
</evidence>
<dbReference type="EMBL" id="FQXS01000009">
    <property type="protein sequence ID" value="SHH79012.1"/>
    <property type="molecule type" value="Genomic_DNA"/>
</dbReference>
<keyword evidence="5" id="KW-0812">Transmembrane</keyword>
<dbReference type="SMART" id="SM00448">
    <property type="entry name" value="REC"/>
    <property type="match status" value="1"/>
</dbReference>
<reference evidence="8 9" key="1">
    <citation type="submission" date="2016-11" db="EMBL/GenBank/DDBJ databases">
        <authorList>
            <person name="Jaros S."/>
            <person name="Januszkiewicz K."/>
            <person name="Wedrychowicz H."/>
        </authorList>
    </citation>
    <scope>NUCLEOTIDE SEQUENCE [LARGE SCALE GENOMIC DNA]</scope>
    <source>
        <strain evidence="8 9">DSM 9705</strain>
    </source>
</reference>
<dbReference type="SUPFAM" id="SSF52172">
    <property type="entry name" value="CheY-like"/>
    <property type="match status" value="1"/>
</dbReference>
<dbReference type="InterPro" id="IPR005467">
    <property type="entry name" value="His_kinase_dom"/>
</dbReference>
<accession>A0A1M5VUS4</accession>
<evidence type="ECO:0000256" key="4">
    <source>
        <dbReference type="PROSITE-ProRule" id="PRU00169"/>
    </source>
</evidence>
<feature type="domain" description="Histidine kinase" evidence="6">
    <location>
        <begin position="329"/>
        <end position="552"/>
    </location>
</feature>
<keyword evidence="9" id="KW-1185">Reference proteome</keyword>
<dbReference type="SUPFAM" id="SSF55781">
    <property type="entry name" value="GAF domain-like"/>
    <property type="match status" value="1"/>
</dbReference>
<feature type="modified residue" description="4-aspartylphosphate" evidence="4">
    <location>
        <position position="624"/>
    </location>
</feature>
<comment type="catalytic activity">
    <reaction evidence="1">
        <text>ATP + protein L-histidine = ADP + protein N-phospho-L-histidine.</text>
        <dbReference type="EC" id="2.7.13.3"/>
    </reaction>
</comment>
<evidence type="ECO:0000259" key="6">
    <source>
        <dbReference type="PROSITE" id="PS50109"/>
    </source>
</evidence>
<organism evidence="8 9">
    <name type="scientific">Desulfofustis glycolicus DSM 9705</name>
    <dbReference type="NCBI Taxonomy" id="1121409"/>
    <lineage>
        <taxon>Bacteria</taxon>
        <taxon>Pseudomonadati</taxon>
        <taxon>Thermodesulfobacteriota</taxon>
        <taxon>Desulfobulbia</taxon>
        <taxon>Desulfobulbales</taxon>
        <taxon>Desulfocapsaceae</taxon>
        <taxon>Desulfofustis</taxon>
    </lineage>
</organism>
<dbReference type="InterPro" id="IPR004358">
    <property type="entry name" value="Sig_transdc_His_kin-like_C"/>
</dbReference>
<dbReference type="InterPro" id="IPR011006">
    <property type="entry name" value="CheY-like_superfamily"/>
</dbReference>
<feature type="transmembrane region" description="Helical" evidence="5">
    <location>
        <begin position="77"/>
        <end position="95"/>
    </location>
</feature>
<sequence>MVPCSRRHCRPLNWPVLIGALLLSLFPILLESLSAADRHDGGYNAAVNPANALSFIGPASSSRVERQPGLSKPHPPGLVVLGVLGGIAALVFYLLRLNRKLKQQISERNRTEEALRQSQLTVSANNRQLEQLALAAAAALAIKDLEVIGKTVSRAIAQHSDYQRVIISLFKDDYPFRDIIGFAGIDEEIIVRLRHVELPKSWYDRVFEHGIRFGQFSYYIPHTMKHILNQEATIYGNGDAPPGLNRWHPDDNLFVRMNDDQGNFIGVISVDNAKSGRRPSDETVRPLEIFSSLIAQLIVLRREQNRRTHLEEQLRHAQKMEAIGNLTGGIAHDFNNILGVIIGHTELALLNRTCSDHCRRHFEEITTAAIRARDIVRQLLSFNRTSLPQAKPIVLQPIVEDALTILRSTIPATVDIRCDLAAEDAIIFADATQMYQVVINLCTNSAQAMADGGVLSVTVDHVAAAETMVGTDLHPSSGLFVRLVVDDTGSGIAQEVLPHIFDPYFTTKDIGKGTGIGLAVVQGIVASHNGHLFVSSEVKVGTRFTILLPAFDQGQPEQIGDEASPDQASGSGRILFVDDEPSLPAVAKQILERFGYQVETCTDSVRALTSCQQQPGYYDLVITDFTMPGMTGDVLAGKLLANAPDLPIILCSGFTERIDEHQARAIGIRAFLKKPIAMRTLLGTVREVLGDARHPADTDHGSP</sequence>
<dbReference type="Gene3D" id="1.10.287.130">
    <property type="match status" value="1"/>
</dbReference>
<dbReference type="PANTHER" id="PTHR43065">
    <property type="entry name" value="SENSOR HISTIDINE KINASE"/>
    <property type="match status" value="1"/>
</dbReference>
<gene>
    <name evidence="8" type="ORF">SAMN02745124_01936</name>
</gene>
<feature type="transmembrane region" description="Helical" evidence="5">
    <location>
        <begin position="12"/>
        <end position="30"/>
    </location>
</feature>
<feature type="domain" description="Response regulatory" evidence="7">
    <location>
        <begin position="573"/>
        <end position="689"/>
    </location>
</feature>
<dbReference type="EC" id="2.7.13.3" evidence="2"/>
<dbReference type="InterPro" id="IPR001789">
    <property type="entry name" value="Sig_transdc_resp-reg_receiver"/>
</dbReference>
<dbReference type="Gene3D" id="3.30.565.10">
    <property type="entry name" value="Histidine kinase-like ATPase, C-terminal domain"/>
    <property type="match status" value="1"/>
</dbReference>
<keyword evidence="8" id="KW-0808">Transferase</keyword>
<dbReference type="Pfam" id="PF00072">
    <property type="entry name" value="Response_reg"/>
    <property type="match status" value="1"/>
</dbReference>
<evidence type="ECO:0000313" key="8">
    <source>
        <dbReference type="EMBL" id="SHH79012.1"/>
    </source>
</evidence>
<dbReference type="Proteomes" id="UP000184139">
    <property type="component" value="Unassembled WGS sequence"/>
</dbReference>
<dbReference type="InterPro" id="IPR029016">
    <property type="entry name" value="GAF-like_dom_sf"/>
</dbReference>
<dbReference type="SMART" id="SM00388">
    <property type="entry name" value="HisKA"/>
    <property type="match status" value="1"/>
</dbReference>
<proteinExistence type="predicted"/>
<dbReference type="InterPro" id="IPR036890">
    <property type="entry name" value="HATPase_C_sf"/>
</dbReference>
<dbReference type="Gene3D" id="3.30.450.40">
    <property type="match status" value="1"/>
</dbReference>
<dbReference type="CDD" id="cd00082">
    <property type="entry name" value="HisKA"/>
    <property type="match status" value="1"/>
</dbReference>
<dbReference type="SUPFAM" id="SSF55874">
    <property type="entry name" value="ATPase domain of HSP90 chaperone/DNA topoisomerase II/histidine kinase"/>
    <property type="match status" value="1"/>
</dbReference>
<dbReference type="Pfam" id="PF02518">
    <property type="entry name" value="HATPase_c"/>
    <property type="match status" value="1"/>
</dbReference>